<dbReference type="HOGENOM" id="CLU_622428_0_0_11"/>
<dbReference type="RefSeq" id="WP_009157219.1">
    <property type="nucleotide sequence ID" value="NZ_CM001439.1"/>
</dbReference>
<sequence>MFRRRALAALAISLFVVTAACGDSTGGNLGEQVVPRPDSQIAPRLSLPDGFDSTRGWRAGGGSDRLRFGRPVVAPRAGVVLLRATTHSGDASHVVAHDAATGAVRWRGGPVPNPESRIDTLPFVVNPDGREYVVLATTGAEGGDGVDKATDTTHLYVYDVASSGDGVAPLREITVPGEAAGYEVNSDGAILVSHRRGATVVDVATGETTDYESGSEQLAAPKECGQLVGSCNDNSRLVGITGSGPLVQGHKAFWVPGGWFSDDVTPQAASPDEGGVTVEVVGSADGKSFLAAWPVRDGVSGVERVWAVHDGDTGAVVASVTCEQRTDGFGDPMDAEPVLSANGRYLIFDIVGFDLRSGEGRCFAADEQRNEIQLTSVADDGTAYGHAAPSSTSADPGTPASVSLETGEADPLGDDTRVPSLIGAGVGVFDEDGGGEVYVYPTTS</sequence>
<dbReference type="SUPFAM" id="SSF50998">
    <property type="entry name" value="Quinoprotein alcohol dehydrogenase-like"/>
    <property type="match status" value="1"/>
</dbReference>
<accession>H5XC41</accession>
<feature type="compositionally biased region" description="Polar residues" evidence="1">
    <location>
        <begin position="389"/>
        <end position="404"/>
    </location>
</feature>
<evidence type="ECO:0000313" key="4">
    <source>
        <dbReference type="Proteomes" id="UP000004926"/>
    </source>
</evidence>
<dbReference type="STRING" id="882083.SacmaDRAFT_5731"/>
<dbReference type="OrthoDB" id="3636947at2"/>
<dbReference type="PROSITE" id="PS51257">
    <property type="entry name" value="PROKAR_LIPOPROTEIN"/>
    <property type="match status" value="1"/>
</dbReference>
<proteinExistence type="predicted"/>
<keyword evidence="2" id="KW-0732">Signal</keyword>
<protein>
    <recommendedName>
        <fullName evidence="5">PQQ enzyme repeat-containing protein</fullName>
    </recommendedName>
</protein>
<evidence type="ECO:0000256" key="2">
    <source>
        <dbReference type="SAM" id="SignalP"/>
    </source>
</evidence>
<name>H5XC41_9PSEU</name>
<dbReference type="eggNOG" id="ENOG50343T4">
    <property type="taxonomic scope" value="Bacteria"/>
</dbReference>
<dbReference type="EMBL" id="CM001439">
    <property type="protein sequence ID" value="EHR53845.1"/>
    <property type="molecule type" value="Genomic_DNA"/>
</dbReference>
<dbReference type="AlphaFoldDB" id="H5XC41"/>
<feature type="region of interest" description="Disordered" evidence="1">
    <location>
        <begin position="381"/>
        <end position="417"/>
    </location>
</feature>
<reference evidence="3 4" key="1">
    <citation type="journal article" date="2012" name="Stand. Genomic Sci.">
        <title>Genome sequence of the ocean sediment bacterium Saccharomonospora marina type strain (XMU15(T)).</title>
        <authorList>
            <person name="Klenk H.P."/>
            <person name="Lu M."/>
            <person name="Lucas S."/>
            <person name="Lapidus A."/>
            <person name="Copeland A."/>
            <person name="Pitluck S."/>
            <person name="Goodwin L.A."/>
            <person name="Han C."/>
            <person name="Tapia R."/>
            <person name="Brambilla E.M."/>
            <person name="Potter G."/>
            <person name="Land M."/>
            <person name="Ivanova N."/>
            <person name="Rohde M."/>
            <person name="Goker M."/>
            <person name="Detter J.C."/>
            <person name="Li W.J."/>
            <person name="Kyrpides N.C."/>
            <person name="Woyke T."/>
        </authorList>
    </citation>
    <scope>NUCLEOTIDE SEQUENCE [LARGE SCALE GENOMIC DNA]</scope>
    <source>
        <strain evidence="3 4">XMU15</strain>
    </source>
</reference>
<keyword evidence="4" id="KW-1185">Reference proteome</keyword>
<evidence type="ECO:0000313" key="3">
    <source>
        <dbReference type="EMBL" id="EHR53845.1"/>
    </source>
</evidence>
<feature type="chain" id="PRO_5039139911" description="PQQ enzyme repeat-containing protein" evidence="2">
    <location>
        <begin position="20"/>
        <end position="444"/>
    </location>
</feature>
<evidence type="ECO:0000256" key="1">
    <source>
        <dbReference type="SAM" id="MobiDB-lite"/>
    </source>
</evidence>
<organism evidence="3 4">
    <name type="scientific">Saccharomonospora marina XMU15</name>
    <dbReference type="NCBI Taxonomy" id="882083"/>
    <lineage>
        <taxon>Bacteria</taxon>
        <taxon>Bacillati</taxon>
        <taxon>Actinomycetota</taxon>
        <taxon>Actinomycetes</taxon>
        <taxon>Pseudonocardiales</taxon>
        <taxon>Pseudonocardiaceae</taxon>
        <taxon>Saccharomonospora</taxon>
    </lineage>
</organism>
<evidence type="ECO:0008006" key="5">
    <source>
        <dbReference type="Google" id="ProtNLM"/>
    </source>
</evidence>
<dbReference type="InterPro" id="IPR011047">
    <property type="entry name" value="Quinoprotein_ADH-like_sf"/>
</dbReference>
<gene>
    <name evidence="3" type="ORF">SacmaDRAFT_5731</name>
</gene>
<feature type="signal peptide" evidence="2">
    <location>
        <begin position="1"/>
        <end position="19"/>
    </location>
</feature>
<dbReference type="Proteomes" id="UP000004926">
    <property type="component" value="Chromosome"/>
</dbReference>